<comment type="subunit">
    <text evidence="3">Homotrimer.</text>
</comment>
<gene>
    <name evidence="6" type="ORF">GCM10009554_02560</name>
</gene>
<evidence type="ECO:0000256" key="2">
    <source>
        <dbReference type="ARBA" id="ARBA00006906"/>
    </source>
</evidence>
<dbReference type="InterPro" id="IPR000887">
    <property type="entry name" value="Aldlse_KDPG_KHG"/>
</dbReference>
<dbReference type="SUPFAM" id="SSF51569">
    <property type="entry name" value="Aldolase"/>
    <property type="match status" value="1"/>
</dbReference>
<evidence type="ECO:0000313" key="7">
    <source>
        <dbReference type="Proteomes" id="UP001500542"/>
    </source>
</evidence>
<evidence type="ECO:0000256" key="1">
    <source>
        <dbReference type="ARBA" id="ARBA00004761"/>
    </source>
</evidence>
<comment type="caution">
    <text evidence="6">The sequence shown here is derived from an EMBL/GenBank/DDBJ whole genome shotgun (WGS) entry which is preliminary data.</text>
</comment>
<evidence type="ECO:0000256" key="5">
    <source>
        <dbReference type="ARBA" id="ARBA00023277"/>
    </source>
</evidence>
<dbReference type="EMBL" id="BAAAHK010000001">
    <property type="protein sequence ID" value="GAA0924069.1"/>
    <property type="molecule type" value="Genomic_DNA"/>
</dbReference>
<keyword evidence="7" id="KW-1185">Reference proteome</keyword>
<evidence type="ECO:0000256" key="3">
    <source>
        <dbReference type="ARBA" id="ARBA00011233"/>
    </source>
</evidence>
<protein>
    <submittedName>
        <fullName evidence="6">Bifunctional 4-hydroxy-2-oxoglutarate aldolase/2-dehydro-3-deoxy-phosphogluconate aldolase</fullName>
    </submittedName>
</protein>
<organism evidence="6 7">
    <name type="scientific">Kribbella koreensis</name>
    <dbReference type="NCBI Taxonomy" id="57909"/>
    <lineage>
        <taxon>Bacteria</taxon>
        <taxon>Bacillati</taxon>
        <taxon>Actinomycetota</taxon>
        <taxon>Actinomycetes</taxon>
        <taxon>Propionibacteriales</taxon>
        <taxon>Kribbellaceae</taxon>
        <taxon>Kribbella</taxon>
    </lineage>
</organism>
<dbReference type="InterPro" id="IPR013785">
    <property type="entry name" value="Aldolase_TIM"/>
</dbReference>
<accession>A0ABN1P984</accession>
<dbReference type="RefSeq" id="WP_343963840.1">
    <property type="nucleotide sequence ID" value="NZ_BAAAHK010000001.1"/>
</dbReference>
<name>A0ABN1P984_9ACTN</name>
<comment type="similarity">
    <text evidence="2">Belongs to the KHG/KDPG aldolase family.</text>
</comment>
<dbReference type="PANTHER" id="PTHR30246:SF1">
    <property type="entry name" value="2-DEHYDRO-3-DEOXY-6-PHOSPHOGALACTONATE ALDOLASE-RELATED"/>
    <property type="match status" value="1"/>
</dbReference>
<dbReference type="CDD" id="cd00452">
    <property type="entry name" value="KDPG_aldolase"/>
    <property type="match status" value="1"/>
</dbReference>
<keyword evidence="4" id="KW-0456">Lyase</keyword>
<dbReference type="Gene3D" id="3.20.20.70">
    <property type="entry name" value="Aldolase class I"/>
    <property type="match status" value="1"/>
</dbReference>
<evidence type="ECO:0000313" key="6">
    <source>
        <dbReference type="EMBL" id="GAA0924069.1"/>
    </source>
</evidence>
<sequence length="218" mass="22190">MIQLSDELSDRPVVAVLRAAGADRFLEVSAVLADAGFGAVEFTLTTPGAVAAIAAARAALPDLLVGAGTVRTLEQVHLAIDAGASFLVSQVTSEVLVAAAAARGVPFIPGALTPNEIVAAWELGVQAVKVSPVGPVGGVDYISELVGPLPDIALMPTGLVRIDEAGDYLAAGAAVVGISRDLTRDALLPGGDLQGLAERAARVIRSVDVQRQLSRSEQ</sequence>
<comment type="pathway">
    <text evidence="1">Carbohydrate acid metabolism.</text>
</comment>
<evidence type="ECO:0000256" key="4">
    <source>
        <dbReference type="ARBA" id="ARBA00023239"/>
    </source>
</evidence>
<reference evidence="6 7" key="1">
    <citation type="journal article" date="2019" name="Int. J. Syst. Evol. Microbiol.">
        <title>The Global Catalogue of Microorganisms (GCM) 10K type strain sequencing project: providing services to taxonomists for standard genome sequencing and annotation.</title>
        <authorList>
            <consortium name="The Broad Institute Genomics Platform"/>
            <consortium name="The Broad Institute Genome Sequencing Center for Infectious Disease"/>
            <person name="Wu L."/>
            <person name="Ma J."/>
        </authorList>
    </citation>
    <scope>NUCLEOTIDE SEQUENCE [LARGE SCALE GENOMIC DNA]</scope>
    <source>
        <strain evidence="6 7">JCM 10977</strain>
    </source>
</reference>
<proteinExistence type="inferred from homology"/>
<dbReference type="PANTHER" id="PTHR30246">
    <property type="entry name" value="2-KETO-3-DEOXY-6-PHOSPHOGLUCONATE ALDOLASE"/>
    <property type="match status" value="1"/>
</dbReference>
<dbReference type="Pfam" id="PF01081">
    <property type="entry name" value="Aldolase"/>
    <property type="match status" value="1"/>
</dbReference>
<keyword evidence="5" id="KW-0119">Carbohydrate metabolism</keyword>
<dbReference type="Proteomes" id="UP001500542">
    <property type="component" value="Unassembled WGS sequence"/>
</dbReference>
<dbReference type="NCBIfam" id="TIGR01182">
    <property type="entry name" value="eda"/>
    <property type="match status" value="1"/>
</dbReference>